<accession>A0ABS5LI45</accession>
<evidence type="ECO:0000313" key="2">
    <source>
        <dbReference type="Proteomes" id="UP000682403"/>
    </source>
</evidence>
<name>A0ABS5LI45_9BACI</name>
<dbReference type="Gene3D" id="1.25.40.10">
    <property type="entry name" value="Tetratricopeptide repeat domain"/>
    <property type="match status" value="1"/>
</dbReference>
<comment type="caution">
    <text evidence="1">The sequence shown here is derived from an EMBL/GenBank/DDBJ whole genome shotgun (WGS) entry which is preliminary data.</text>
</comment>
<organism evidence="1 2">
    <name type="scientific">Metabacillus flavus</name>
    <dbReference type="NCBI Taxonomy" id="2823519"/>
    <lineage>
        <taxon>Bacteria</taxon>
        <taxon>Bacillati</taxon>
        <taxon>Bacillota</taxon>
        <taxon>Bacilli</taxon>
        <taxon>Bacillales</taxon>
        <taxon>Bacillaceae</taxon>
        <taxon>Metabacillus</taxon>
    </lineage>
</organism>
<dbReference type="InterPro" id="IPR011990">
    <property type="entry name" value="TPR-like_helical_dom_sf"/>
</dbReference>
<dbReference type="EMBL" id="JAGVRK010000001">
    <property type="protein sequence ID" value="MBS2970393.1"/>
    <property type="molecule type" value="Genomic_DNA"/>
</dbReference>
<dbReference type="SUPFAM" id="SSF48452">
    <property type="entry name" value="TPR-like"/>
    <property type="match status" value="1"/>
</dbReference>
<proteinExistence type="predicted"/>
<dbReference type="Pfam" id="PF09986">
    <property type="entry name" value="DUF2225"/>
    <property type="match status" value="1"/>
</dbReference>
<dbReference type="RefSeq" id="WP_211560551.1">
    <property type="nucleotide sequence ID" value="NZ_JAGVRK010000001.1"/>
</dbReference>
<evidence type="ECO:0000313" key="1">
    <source>
        <dbReference type="EMBL" id="MBS2970393.1"/>
    </source>
</evidence>
<reference evidence="1 2" key="1">
    <citation type="submission" date="2021-04" db="EMBL/GenBank/DDBJ databases">
        <title>Metabacillus sp. strain KIGAM252 whole genome sequence.</title>
        <authorList>
            <person name="Seo M.-J."/>
            <person name="Cho E.-S."/>
            <person name="Hwang C.Y."/>
            <person name="Yoon D.J."/>
        </authorList>
    </citation>
    <scope>NUCLEOTIDE SEQUENCE [LARGE SCALE GENOMIC DNA]</scope>
    <source>
        <strain evidence="1 2">KIGAM252</strain>
    </source>
</reference>
<gene>
    <name evidence="1" type="ORF">J9317_16725</name>
</gene>
<sequence>MEIAHLYDKNTTCVLCNTSFKTKKLRSSFIRIEFNDSDFYSKYRLESCNPLLYYVTVCPNCGFSFSEEFSPHLSVPARKHLTEQVWNHWTNNDYCQERSMQGALSAYKLAIYCAELKQEKHSVKAGLHHRLAWLYRSAGNEDQEMRFLELALEEYIRSYMKEDYAGTKMTEMKVLYLIGELSRRIGKETQAVRYFSRIIENQSQTLEKGLVEMAKDRWQEMRDARALVQ</sequence>
<protein>
    <submittedName>
        <fullName evidence="1">DUF2225 domain-containing protein</fullName>
    </submittedName>
</protein>
<dbReference type="Proteomes" id="UP000682403">
    <property type="component" value="Unassembled WGS sequence"/>
</dbReference>
<dbReference type="InterPro" id="IPR018708">
    <property type="entry name" value="DUF2225"/>
</dbReference>
<keyword evidence="2" id="KW-1185">Reference proteome</keyword>